<evidence type="ECO:0000259" key="2">
    <source>
        <dbReference type="Pfam" id="PF00892"/>
    </source>
</evidence>
<dbReference type="OrthoDB" id="9809509at2"/>
<dbReference type="InterPro" id="IPR000620">
    <property type="entry name" value="EamA_dom"/>
</dbReference>
<keyword evidence="1" id="KW-0812">Transmembrane</keyword>
<organism evidence="3 4">
    <name type="scientific">Nitrospirillum amazonense</name>
    <dbReference type="NCBI Taxonomy" id="28077"/>
    <lineage>
        <taxon>Bacteria</taxon>
        <taxon>Pseudomonadati</taxon>
        <taxon>Pseudomonadota</taxon>
        <taxon>Alphaproteobacteria</taxon>
        <taxon>Rhodospirillales</taxon>
        <taxon>Azospirillaceae</taxon>
        <taxon>Nitrospirillum</taxon>
    </lineage>
</organism>
<dbReference type="PANTHER" id="PTHR12715">
    <property type="entry name" value="TRANSPORTER, DRUG/METABOLITE EXPORTER FAMILY"/>
    <property type="match status" value="1"/>
</dbReference>
<dbReference type="InterPro" id="IPR052756">
    <property type="entry name" value="Alkyne_AA_exporter"/>
</dbReference>
<dbReference type="SUPFAM" id="SSF103481">
    <property type="entry name" value="Multidrug resistance efflux transporter EmrE"/>
    <property type="match status" value="2"/>
</dbReference>
<feature type="transmembrane region" description="Helical" evidence="1">
    <location>
        <begin position="175"/>
        <end position="198"/>
    </location>
</feature>
<comment type="caution">
    <text evidence="3">The sequence shown here is derived from an EMBL/GenBank/DDBJ whole genome shotgun (WGS) entry which is preliminary data.</text>
</comment>
<feature type="transmembrane region" description="Helical" evidence="1">
    <location>
        <begin position="298"/>
        <end position="316"/>
    </location>
</feature>
<gene>
    <name evidence="3" type="ORF">FBZ89_110146</name>
</gene>
<dbReference type="PANTHER" id="PTHR12715:SF4">
    <property type="entry name" value="EAMA DOMAIN-CONTAINING PROTEIN"/>
    <property type="match status" value="1"/>
</dbReference>
<dbReference type="InterPro" id="IPR037185">
    <property type="entry name" value="EmrE-like"/>
</dbReference>
<reference evidence="3 4" key="1">
    <citation type="submission" date="2019-06" db="EMBL/GenBank/DDBJ databases">
        <title>Genomic Encyclopedia of Type Strains, Phase IV (KMG-V): Genome sequencing to study the core and pangenomes of soil and plant-associated prokaryotes.</title>
        <authorList>
            <person name="Whitman W."/>
        </authorList>
    </citation>
    <scope>NUCLEOTIDE SEQUENCE [LARGE SCALE GENOMIC DNA]</scope>
    <source>
        <strain evidence="3 4">BR 11880</strain>
    </source>
</reference>
<feature type="transmembrane region" description="Helical" evidence="1">
    <location>
        <begin position="276"/>
        <end position="292"/>
    </location>
</feature>
<feature type="transmembrane region" description="Helical" evidence="1">
    <location>
        <begin position="240"/>
        <end position="264"/>
    </location>
</feature>
<feature type="transmembrane region" description="Helical" evidence="1">
    <location>
        <begin position="145"/>
        <end position="163"/>
    </location>
</feature>
<evidence type="ECO:0000256" key="1">
    <source>
        <dbReference type="SAM" id="Phobius"/>
    </source>
</evidence>
<proteinExistence type="predicted"/>
<dbReference type="EMBL" id="VITN01000010">
    <property type="protein sequence ID" value="TWB18497.1"/>
    <property type="molecule type" value="Genomic_DNA"/>
</dbReference>
<feature type="transmembrane region" description="Helical" evidence="1">
    <location>
        <begin position="210"/>
        <end position="228"/>
    </location>
</feature>
<keyword evidence="1" id="KW-1133">Transmembrane helix</keyword>
<feature type="transmembrane region" description="Helical" evidence="1">
    <location>
        <begin position="58"/>
        <end position="77"/>
    </location>
</feature>
<evidence type="ECO:0000313" key="3">
    <source>
        <dbReference type="EMBL" id="TWB18497.1"/>
    </source>
</evidence>
<accession>A0A560FA46</accession>
<feature type="domain" description="EamA" evidence="2">
    <location>
        <begin position="34"/>
        <end position="161"/>
    </location>
</feature>
<dbReference type="Pfam" id="PF00892">
    <property type="entry name" value="EamA"/>
    <property type="match status" value="2"/>
</dbReference>
<dbReference type="RefSeq" id="WP_145751095.1">
    <property type="nucleotide sequence ID" value="NZ_VITN01000010.1"/>
</dbReference>
<name>A0A560FA46_9PROT</name>
<evidence type="ECO:0000313" key="4">
    <source>
        <dbReference type="Proteomes" id="UP000319859"/>
    </source>
</evidence>
<dbReference type="Proteomes" id="UP000319859">
    <property type="component" value="Unassembled WGS sequence"/>
</dbReference>
<keyword evidence="1" id="KW-0472">Membrane</keyword>
<feature type="transmembrane region" description="Helical" evidence="1">
    <location>
        <begin position="31"/>
        <end position="52"/>
    </location>
</feature>
<sequence>MSATPLAPTCDSAATVGLAPSKGNRLDGGTLGIVVVTVIIWASAFAAIRAGLKAFGPLELGAARFSIAAVPAALYLLISRPALPRLGEVWRFATGGLLFVALYTALLNMGERTVSSGAAAFIININPIITAVLASFLLGERFGRWGWVGTAVSFSGIGLIALNETMGNEAVGSGAGLQLGWGALLVLGAALCNSITTVVQKPLFARHKPLTVSASNMVVGALALSPWLPGAYAQAQTAPLPGLMAALYLGVMPSLVAYATWTIVLSRMPAARASNFLYCAPPLAMLLGYVWLGEVPTVMGIIGGLMALGGVAIVNLKR</sequence>
<protein>
    <submittedName>
        <fullName evidence="3">Drug/metabolite transporter (DMT)-like permease</fullName>
    </submittedName>
</protein>
<dbReference type="GO" id="GO:0016020">
    <property type="term" value="C:membrane"/>
    <property type="evidence" value="ECO:0007669"/>
    <property type="project" value="InterPro"/>
</dbReference>
<feature type="transmembrane region" description="Helical" evidence="1">
    <location>
        <begin position="89"/>
        <end position="106"/>
    </location>
</feature>
<feature type="transmembrane region" description="Helical" evidence="1">
    <location>
        <begin position="118"/>
        <end position="138"/>
    </location>
</feature>
<dbReference type="AlphaFoldDB" id="A0A560FA46"/>
<feature type="domain" description="EamA" evidence="2">
    <location>
        <begin position="181"/>
        <end position="315"/>
    </location>
</feature>